<organism evidence="1 2">
    <name type="scientific">Metabacillus rhizolycopersici</name>
    <dbReference type="NCBI Taxonomy" id="2875709"/>
    <lineage>
        <taxon>Bacteria</taxon>
        <taxon>Bacillati</taxon>
        <taxon>Bacillota</taxon>
        <taxon>Bacilli</taxon>
        <taxon>Bacillales</taxon>
        <taxon>Bacillaceae</taxon>
        <taxon>Metabacillus</taxon>
    </lineage>
</organism>
<dbReference type="RefSeq" id="WP_224140914.1">
    <property type="nucleotide sequence ID" value="NZ_JAIQUM010000056.1"/>
</dbReference>
<reference evidence="1" key="1">
    <citation type="submission" date="2024-05" db="EMBL/GenBank/DDBJ databases">
        <title>Metabacillus sp. nov., isolated from the rhizosphere soil of tomato plants.</title>
        <authorList>
            <person name="Ma R."/>
        </authorList>
    </citation>
    <scope>NUCLEOTIDE SEQUENCE</scope>
    <source>
        <strain evidence="1">DBTR6</strain>
    </source>
</reference>
<protein>
    <submittedName>
        <fullName evidence="1">Uncharacterized protein</fullName>
    </submittedName>
</protein>
<sequence>MKISRRIGYQHVVDVSAALNNFINSEPINKYSETTRETVDYIVTLYPNIKSIINKFETEKPDFNPDLC</sequence>
<keyword evidence="2" id="KW-1185">Reference proteome</keyword>
<accession>A0ABS7UVY8</accession>
<comment type="caution">
    <text evidence="1">The sequence shown here is derived from an EMBL/GenBank/DDBJ whole genome shotgun (WGS) entry which is preliminary data.</text>
</comment>
<evidence type="ECO:0000313" key="2">
    <source>
        <dbReference type="Proteomes" id="UP001165287"/>
    </source>
</evidence>
<evidence type="ECO:0000313" key="1">
    <source>
        <dbReference type="EMBL" id="MBZ5752458.1"/>
    </source>
</evidence>
<dbReference type="EMBL" id="JAIQUM010000056">
    <property type="protein sequence ID" value="MBZ5752458.1"/>
    <property type="molecule type" value="Genomic_DNA"/>
</dbReference>
<proteinExistence type="predicted"/>
<gene>
    <name evidence="1" type="ORF">K9V48_19920</name>
</gene>
<dbReference type="Proteomes" id="UP001165287">
    <property type="component" value="Unassembled WGS sequence"/>
</dbReference>
<name>A0ABS7UVY8_9BACI</name>